<comment type="caution">
    <text evidence="1">The sequence shown here is derived from an EMBL/GenBank/DDBJ whole genome shotgun (WGS) entry which is preliminary data.</text>
</comment>
<gene>
    <name evidence="1" type="ORF">LEP1GSC188_3384</name>
</gene>
<evidence type="ECO:0000313" key="1">
    <source>
        <dbReference type="EMBL" id="EMF82117.1"/>
    </source>
</evidence>
<protein>
    <submittedName>
        <fullName evidence="1">Uncharacterized protein</fullName>
    </submittedName>
</protein>
<proteinExistence type="predicted"/>
<sequence>MTREKGIDSELLHSIIFEISKKEHLGDLSMTEARKVIEKISGERRPVKKGEPSAYVAKMSHSQKTQISNMIETIHRLGEKYTFKGISQKVAGKDPDQLTRVEAGKVATACVQIIRRLKKQNSSPSHDLPRN</sequence>
<dbReference type="EMBL" id="AHOR02000026">
    <property type="protein sequence ID" value="EMF82117.1"/>
    <property type="molecule type" value="Genomic_DNA"/>
</dbReference>
<dbReference type="AlphaFoldDB" id="M3FP56"/>
<name>M3FP56_9LEPT</name>
<organism evidence="1 2">
    <name type="scientific">Leptospira weilii serovar Topaz str. LT2116</name>
    <dbReference type="NCBI Taxonomy" id="1088540"/>
    <lineage>
        <taxon>Bacteria</taxon>
        <taxon>Pseudomonadati</taxon>
        <taxon>Spirochaetota</taxon>
        <taxon>Spirochaetia</taxon>
        <taxon>Leptospirales</taxon>
        <taxon>Leptospiraceae</taxon>
        <taxon>Leptospira</taxon>
    </lineage>
</organism>
<dbReference type="Proteomes" id="UP000011770">
    <property type="component" value="Unassembled WGS sequence"/>
</dbReference>
<reference evidence="1 2" key="1">
    <citation type="submission" date="2013-01" db="EMBL/GenBank/DDBJ databases">
        <authorList>
            <person name="Harkins D.M."/>
            <person name="Durkin A.S."/>
            <person name="Brinkac L.M."/>
            <person name="Haft D.H."/>
            <person name="Selengut J.D."/>
            <person name="Sanka R."/>
            <person name="DePew J."/>
            <person name="Purushe J."/>
            <person name="Tulsiani S.M."/>
            <person name="Graham G.C."/>
            <person name="Burns M.-A."/>
            <person name="Dohnt M.F."/>
            <person name="Smythe L.D."/>
            <person name="McKay D.B."/>
            <person name="Craig S.B."/>
            <person name="Vinetz J.M."/>
            <person name="Sutton G.G."/>
            <person name="Nierman W.C."/>
            <person name="Fouts D.E."/>
        </authorList>
    </citation>
    <scope>NUCLEOTIDE SEQUENCE [LARGE SCALE GENOMIC DNA]</scope>
    <source>
        <strain evidence="1 2">LT2116</strain>
    </source>
</reference>
<accession>M3FP56</accession>
<evidence type="ECO:0000313" key="2">
    <source>
        <dbReference type="Proteomes" id="UP000011770"/>
    </source>
</evidence>